<dbReference type="RefSeq" id="WP_189963415.1">
    <property type="nucleotide sequence ID" value="NZ_BMUA01000008.1"/>
</dbReference>
<gene>
    <name evidence="2" type="ORF">Sviol_63150</name>
</gene>
<evidence type="ECO:0000256" key="1">
    <source>
        <dbReference type="SAM" id="MobiDB-lite"/>
    </source>
</evidence>
<keyword evidence="3" id="KW-1185">Reference proteome</keyword>
<evidence type="ECO:0008006" key="4">
    <source>
        <dbReference type="Google" id="ProtNLM"/>
    </source>
</evidence>
<protein>
    <recommendedName>
        <fullName evidence="4">Terminase small subunit</fullName>
    </recommendedName>
</protein>
<evidence type="ECO:0000313" key="3">
    <source>
        <dbReference type="Proteomes" id="UP001050808"/>
    </source>
</evidence>
<proteinExistence type="predicted"/>
<accession>A0ABQ3QXA0</accession>
<feature type="region of interest" description="Disordered" evidence="1">
    <location>
        <begin position="1"/>
        <end position="31"/>
    </location>
</feature>
<evidence type="ECO:0000313" key="2">
    <source>
        <dbReference type="EMBL" id="GHI41907.1"/>
    </source>
</evidence>
<reference evidence="2" key="1">
    <citation type="submission" date="2024-05" db="EMBL/GenBank/DDBJ databases">
        <title>Whole genome shotgun sequence of Streptomyces violascens NBRC 12920.</title>
        <authorList>
            <person name="Komaki H."/>
            <person name="Tamura T."/>
        </authorList>
    </citation>
    <scope>NUCLEOTIDE SEQUENCE</scope>
    <source>
        <strain evidence="2">NBRC 12920</strain>
    </source>
</reference>
<dbReference type="Proteomes" id="UP001050808">
    <property type="component" value="Unassembled WGS sequence"/>
</dbReference>
<organism evidence="2 3">
    <name type="scientific">Streptomyces violascens</name>
    <dbReference type="NCBI Taxonomy" id="67381"/>
    <lineage>
        <taxon>Bacteria</taxon>
        <taxon>Bacillati</taxon>
        <taxon>Actinomycetota</taxon>
        <taxon>Actinomycetes</taxon>
        <taxon>Kitasatosporales</taxon>
        <taxon>Streptomycetaceae</taxon>
        <taxon>Streptomyces</taxon>
    </lineage>
</organism>
<name>A0ABQ3QXA0_9ACTN</name>
<comment type="caution">
    <text evidence="2">The sequence shown here is derived from an EMBL/GenBank/DDBJ whole genome shotgun (WGS) entry which is preliminary data.</text>
</comment>
<sequence>MTTVNNPSQGEPGKQPTRSEGNGQFVRTDDTARRDAQAAALRSQGKTFEHIATALGYADKGGAWRGVRRARRDAAIEPVTKLVETESAELDELYARALEILDRHHITVQQGRVVTMLDVDTGREVPIPDDGPKLQALQVALKIRESYRKLHGLDAEKKINLSGGVRYEIVGIDPADLT</sequence>
<dbReference type="EMBL" id="BNDY01000017">
    <property type="protein sequence ID" value="GHI41907.1"/>
    <property type="molecule type" value="Genomic_DNA"/>
</dbReference>